<dbReference type="EMBL" id="WTYT01000002">
    <property type="protein sequence ID" value="MXO65407.1"/>
    <property type="molecule type" value="Genomic_DNA"/>
</dbReference>
<dbReference type="Pfam" id="PF01841">
    <property type="entry name" value="Transglut_core"/>
    <property type="match status" value="1"/>
</dbReference>
<evidence type="ECO:0000259" key="2">
    <source>
        <dbReference type="Pfam" id="PF01841"/>
    </source>
</evidence>
<organism evidence="4 5">
    <name type="scientific">Altericroceibacterium endophyticum</name>
    <dbReference type="NCBI Taxonomy" id="1808508"/>
    <lineage>
        <taxon>Bacteria</taxon>
        <taxon>Pseudomonadati</taxon>
        <taxon>Pseudomonadota</taxon>
        <taxon>Alphaproteobacteria</taxon>
        <taxon>Sphingomonadales</taxon>
        <taxon>Erythrobacteraceae</taxon>
        <taxon>Altericroceibacterium</taxon>
    </lineage>
</organism>
<evidence type="ECO:0000313" key="4">
    <source>
        <dbReference type="EMBL" id="MXO65407.1"/>
    </source>
</evidence>
<dbReference type="Pfam" id="PF12969">
    <property type="entry name" value="DUF3857"/>
    <property type="match status" value="1"/>
</dbReference>
<dbReference type="Proteomes" id="UP000438476">
    <property type="component" value="Unassembled WGS sequence"/>
</dbReference>
<keyword evidence="5" id="KW-1185">Reference proteome</keyword>
<feature type="signal peptide" evidence="1">
    <location>
        <begin position="1"/>
        <end position="19"/>
    </location>
</feature>
<proteinExistence type="predicted"/>
<evidence type="ECO:0000259" key="3">
    <source>
        <dbReference type="Pfam" id="PF12969"/>
    </source>
</evidence>
<dbReference type="InterPro" id="IPR024618">
    <property type="entry name" value="DUF3857"/>
</dbReference>
<feature type="domain" description="DUF3857" evidence="3">
    <location>
        <begin position="66"/>
        <end position="201"/>
    </location>
</feature>
<evidence type="ECO:0000313" key="5">
    <source>
        <dbReference type="Proteomes" id="UP000438476"/>
    </source>
</evidence>
<dbReference type="InterPro" id="IPR002931">
    <property type="entry name" value="Transglutaminase-like"/>
</dbReference>
<dbReference type="RefSeq" id="WP_160735803.1">
    <property type="nucleotide sequence ID" value="NZ_WTYT01000002.1"/>
</dbReference>
<reference evidence="4 5" key="1">
    <citation type="submission" date="2019-12" db="EMBL/GenBank/DDBJ databases">
        <title>Genomic-based taxomic classification of the family Erythrobacteraceae.</title>
        <authorList>
            <person name="Xu L."/>
        </authorList>
    </citation>
    <scope>NUCLEOTIDE SEQUENCE [LARGE SCALE GENOMIC DNA]</scope>
    <source>
        <strain evidence="4 5">LMG 29518</strain>
    </source>
</reference>
<accession>A0A6I4T3B4</accession>
<feature type="domain" description="Transglutaminase-like" evidence="2">
    <location>
        <begin position="275"/>
        <end position="354"/>
    </location>
</feature>
<dbReference type="Gene3D" id="2.60.40.3140">
    <property type="match status" value="1"/>
</dbReference>
<name>A0A6I4T3B4_9SPHN</name>
<keyword evidence="1" id="KW-0732">Signal</keyword>
<gene>
    <name evidence="4" type="ORF">GRI91_06545</name>
</gene>
<comment type="caution">
    <text evidence="4">The sequence shown here is derived from an EMBL/GenBank/DDBJ whole genome shotgun (WGS) entry which is preliminary data.</text>
</comment>
<dbReference type="InterPro" id="IPR038765">
    <property type="entry name" value="Papain-like_cys_pep_sf"/>
</dbReference>
<dbReference type="AlphaFoldDB" id="A0A6I4T3B4"/>
<sequence>MRRIFMGAALILVPNAALADDEVHYGAPAQWVAPPPQSDLSPPKGGAFFVEYNDQQAHLDQDGLQIFSTYRVKLLRPEALQVGNINLVWQPDMMDVTVHRVRIIREGEEIDVLADQKFNIFQREGRLEQSMLDGLLTANLQVSGLRVGDTIEFAQTLKTRDLTFGNRDFGMMLWPAQLGPGLFRMRLEWEDKAKPRWHLSPDLAEIIKRSDHSIEALLTNPGDFNAPDRAPVRYKVGRMIQFSDFSDWQSVSREAERLYETSGQLDAVPELREEARRIRRENATEAARAKAALKLVQNQIRYVYSGMDGGNFTPATVAETWDRRFGDCKGKTVMLLALLREMGIEAEAVLVPTGGGDGYDAFLPSPDLFDHVLVRSRIDGKRGWLDGTRTGDPRLMRDHDVGYRFVLPLSTMGNDLLEMPFEPRQQPSELTYIDIDASAGTEQPADVTSVRVLRGDGAIQVGLALQSLPEDQALQRLKTSGDNDWLKVDDVSWTFDGEAAALRLTYEGTAELDWDEDKDGDFDYLTYYLPGGGFYKPAKLERPADQDQDAPFANDPNRFSCSVTRMVLPELTEGRWTLTARAINENYAGVDYYRSANLDHGVVRLLRSSRTVQREIPAAASSAINAKLEAFDNDKVMVNSENREGDSTEIVDPAMPDLREVDWMYDTAACTPGAES</sequence>
<protein>
    <submittedName>
        <fullName evidence="4">DUF3857 domain-containing protein</fullName>
    </submittedName>
</protein>
<dbReference type="Gene3D" id="3.10.620.30">
    <property type="match status" value="1"/>
</dbReference>
<dbReference type="OrthoDB" id="98874at2"/>
<dbReference type="SUPFAM" id="SSF54001">
    <property type="entry name" value="Cysteine proteinases"/>
    <property type="match status" value="1"/>
</dbReference>
<feature type="chain" id="PRO_5026205893" evidence="1">
    <location>
        <begin position="20"/>
        <end position="676"/>
    </location>
</feature>
<evidence type="ECO:0000256" key="1">
    <source>
        <dbReference type="SAM" id="SignalP"/>
    </source>
</evidence>